<dbReference type="Pfam" id="PF05604">
    <property type="entry name" value="DUF776"/>
    <property type="match status" value="1"/>
</dbReference>
<dbReference type="GeneTree" id="ENSGT00390000018547"/>
<feature type="region of interest" description="Disordered" evidence="5">
    <location>
        <begin position="1"/>
        <end position="25"/>
    </location>
</feature>
<reference evidence="6" key="2">
    <citation type="submission" date="2025-09" db="UniProtKB">
        <authorList>
            <consortium name="Ensembl"/>
        </authorList>
    </citation>
    <scope>IDENTIFICATION</scope>
</reference>
<evidence type="ECO:0000256" key="1">
    <source>
        <dbReference type="ARBA" id="ARBA00015005"/>
    </source>
</evidence>
<dbReference type="CTD" id="51526"/>
<name>A0A3B3V0F4_9TELE</name>
<evidence type="ECO:0000256" key="4">
    <source>
        <dbReference type="ARBA" id="ARBA00031405"/>
    </source>
</evidence>
<evidence type="ECO:0000313" key="6">
    <source>
        <dbReference type="Ensembl" id="ENSPLAP00000018543.1"/>
    </source>
</evidence>
<sequence>MEQVWRLTLGGWSEQPPPTMEAGGKDCEEETLQTAFKKLRVDAESLSGAESVSDALTPRALARVGLDSASGAKTKLSNSKDTWHCCTRKTSRGTSSRSQRRRRSKSPILHPPRFTYCSSAASALAPPGGGLKQQRLALSDPAADDVPVQAERRSSAVPGCGSPVLFGVSPSYETRVGGVGPSPEVATAAAPPRWEGGHSGEEKVSSDGASAPLRSDAADFRALSELHCAEGTQPPCGCSCDAATGSQDGGEHEAGSGCGCRQQGPGWNNVEVYSFTGLRSVQQVEGRTLSSSSAPSAASPLASGGSACAASPLASGSPRSCSEQARAYVDDITIEDLSGYMEYYLYIPKKMSHMAEMMYT</sequence>
<dbReference type="PANTHER" id="PTHR31383:SF2">
    <property type="entry name" value="OXIDATIVE STRESS-RESPONSIVE SERINE-RICH PROTEIN 1"/>
    <property type="match status" value="1"/>
</dbReference>
<protein>
    <recommendedName>
        <fullName evidence="1">Oxidative stress-responsive serine-rich protein 1</fullName>
    </recommendedName>
    <alternativeName>
        <fullName evidence="4">Oxidative stress-responsive protein 1</fullName>
    </alternativeName>
    <alternativeName>
        <fullName evidence="3">Peroxide-inducible transcript 1 protein</fullName>
    </alternativeName>
</protein>
<keyword evidence="2" id="KW-0597">Phosphoprotein</keyword>
<reference evidence="6" key="1">
    <citation type="submission" date="2025-08" db="UniProtKB">
        <authorList>
            <consortium name="Ensembl"/>
        </authorList>
    </citation>
    <scope>IDENTIFICATION</scope>
</reference>
<dbReference type="AlphaFoldDB" id="A0A3B3V0F4"/>
<dbReference type="InterPro" id="IPR008494">
    <property type="entry name" value="DUF776"/>
</dbReference>
<evidence type="ECO:0000313" key="7">
    <source>
        <dbReference type="Proteomes" id="UP000261500"/>
    </source>
</evidence>
<dbReference type="GeneID" id="106956002"/>
<dbReference type="Proteomes" id="UP000261500">
    <property type="component" value="Unplaced"/>
</dbReference>
<dbReference type="PANTHER" id="PTHR31383">
    <property type="entry name" value="OXIDATIVE STRESS-RESPONSE SERINE-RICH PROTEIN 1"/>
    <property type="match status" value="1"/>
</dbReference>
<evidence type="ECO:0000256" key="2">
    <source>
        <dbReference type="ARBA" id="ARBA00022553"/>
    </source>
</evidence>
<dbReference type="Ensembl" id="ENSPLAT00000028059.1">
    <property type="protein sequence ID" value="ENSPLAP00000018543.1"/>
    <property type="gene ID" value="ENSPLAG00000023201.1"/>
</dbReference>
<keyword evidence="7" id="KW-1185">Reference proteome</keyword>
<feature type="compositionally biased region" description="Basic and acidic residues" evidence="5">
    <location>
        <begin position="195"/>
        <end position="205"/>
    </location>
</feature>
<proteinExistence type="predicted"/>
<evidence type="ECO:0000256" key="5">
    <source>
        <dbReference type="SAM" id="MobiDB-lite"/>
    </source>
</evidence>
<organism evidence="6 7">
    <name type="scientific">Poecilia latipinna</name>
    <name type="common">sailfin molly</name>
    <dbReference type="NCBI Taxonomy" id="48699"/>
    <lineage>
        <taxon>Eukaryota</taxon>
        <taxon>Metazoa</taxon>
        <taxon>Chordata</taxon>
        <taxon>Craniata</taxon>
        <taxon>Vertebrata</taxon>
        <taxon>Euteleostomi</taxon>
        <taxon>Actinopterygii</taxon>
        <taxon>Neopterygii</taxon>
        <taxon>Teleostei</taxon>
        <taxon>Neoteleostei</taxon>
        <taxon>Acanthomorphata</taxon>
        <taxon>Ovalentaria</taxon>
        <taxon>Atherinomorphae</taxon>
        <taxon>Cyprinodontiformes</taxon>
        <taxon>Poeciliidae</taxon>
        <taxon>Poeciliinae</taxon>
        <taxon>Poecilia</taxon>
    </lineage>
</organism>
<feature type="region of interest" description="Disordered" evidence="5">
    <location>
        <begin position="177"/>
        <end position="212"/>
    </location>
</feature>
<dbReference type="KEGG" id="plai:106956002"/>
<feature type="region of interest" description="Disordered" evidence="5">
    <location>
        <begin position="69"/>
        <end position="112"/>
    </location>
</feature>
<dbReference type="RefSeq" id="XP_014902000.1">
    <property type="nucleotide sequence ID" value="XM_015046514.1"/>
</dbReference>
<dbReference type="GO" id="GO:0070301">
    <property type="term" value="P:cellular response to hydrogen peroxide"/>
    <property type="evidence" value="ECO:0007669"/>
    <property type="project" value="TreeGrafter"/>
</dbReference>
<dbReference type="OrthoDB" id="10045817at2759"/>
<dbReference type="STRING" id="48699.ENSPLAP00000018543"/>
<evidence type="ECO:0000256" key="3">
    <source>
        <dbReference type="ARBA" id="ARBA00029721"/>
    </source>
</evidence>
<accession>A0A3B3V0F4</accession>